<proteinExistence type="inferred from homology"/>
<accession>A0A6P8L860</accession>
<gene>
    <name evidence="3" type="primary">LOC100746026</name>
</gene>
<feature type="transmembrane region" description="Helical" evidence="1">
    <location>
        <begin position="88"/>
        <end position="107"/>
    </location>
</feature>
<evidence type="ECO:0000313" key="3">
    <source>
        <dbReference type="RefSeq" id="XP_033177878.1"/>
    </source>
</evidence>
<dbReference type="RefSeq" id="XP_033177878.1">
    <property type="nucleotide sequence ID" value="XM_033321987.1"/>
</dbReference>
<dbReference type="GO" id="GO:0061617">
    <property type="term" value="C:MICOS complex"/>
    <property type="evidence" value="ECO:0007669"/>
    <property type="project" value="UniProtKB-UniRule"/>
</dbReference>
<comment type="function">
    <text evidence="1">Component of the MICOS complex, a large protein complex of the mitochondrial inner membrane that plays crucial roles in the maintenance of crista junctions, inner membrane architecture, and formation of contact sites to the outer membrane.</text>
</comment>
<reference evidence="3" key="1">
    <citation type="submission" date="2025-08" db="UniProtKB">
        <authorList>
            <consortium name="RefSeq"/>
        </authorList>
    </citation>
    <scope>IDENTIFICATION</scope>
</reference>
<comment type="subunit">
    <text evidence="1">Component of the mitochondrial contact site and cristae organizing system (MICOS) complex.</text>
</comment>
<keyword evidence="1" id="KW-1133">Transmembrane helix</keyword>
<dbReference type="AlphaFoldDB" id="A0A6P8L860"/>
<keyword evidence="1" id="KW-0472">Membrane</keyword>
<protein>
    <recommendedName>
        <fullName evidence="1">MICOS complex subunit MIC13</fullName>
    </recommendedName>
</protein>
<dbReference type="GeneID" id="100746026"/>
<comment type="subcellular location">
    <subcellularLocation>
        <location evidence="1">Mitochondrion inner membrane</location>
        <topology evidence="1">Single-pass membrane protein</topology>
    </subcellularLocation>
</comment>
<organism evidence="2 3">
    <name type="scientific">Bombus impatiens</name>
    <name type="common">Bumblebee</name>
    <dbReference type="NCBI Taxonomy" id="132113"/>
    <lineage>
        <taxon>Eukaryota</taxon>
        <taxon>Metazoa</taxon>
        <taxon>Ecdysozoa</taxon>
        <taxon>Arthropoda</taxon>
        <taxon>Hexapoda</taxon>
        <taxon>Insecta</taxon>
        <taxon>Pterygota</taxon>
        <taxon>Neoptera</taxon>
        <taxon>Endopterygota</taxon>
        <taxon>Hymenoptera</taxon>
        <taxon>Apocrita</taxon>
        <taxon>Aculeata</taxon>
        <taxon>Apoidea</taxon>
        <taxon>Anthophila</taxon>
        <taxon>Apidae</taxon>
        <taxon>Bombus</taxon>
        <taxon>Pyrobombus</taxon>
    </lineage>
</organism>
<keyword evidence="2" id="KW-1185">Reference proteome</keyword>
<keyword evidence="1" id="KW-0812">Transmembrane</keyword>
<dbReference type="OrthoDB" id="5948578at2759"/>
<evidence type="ECO:0000313" key="2">
    <source>
        <dbReference type="Proteomes" id="UP000515180"/>
    </source>
</evidence>
<sequence>MKRGTRCVAQTINLSNPETCVRPKRIQKLVHADMMQPCPSIVAGGSSYWTPRPVPIKICTRKDMQRTCPPKLCECPQKTSPKTSGYRFCNILLFLVKSSIAAGLVYWTHTEGLWGSSADVEDLYRRIMATIAPTLDDREVVTHDDNNVNFCFFSIHGNCYVFTDRIASHKRFQEHDDTEVQLRLVYHNELYRERVDDAAQAASTYVGRRRTSQGRAIQRRIFRRYDGYRRGKLTLAPLLNHTRQIPCVVLFALVSSV</sequence>
<dbReference type="InterPro" id="IPR026769">
    <property type="entry name" value="Mic13"/>
</dbReference>
<name>A0A6P8L860_BOMIM</name>
<evidence type="ECO:0000256" key="1">
    <source>
        <dbReference type="RuleBase" id="RU363009"/>
    </source>
</evidence>
<keyword evidence="1" id="KW-0496">Mitochondrion</keyword>
<dbReference type="Proteomes" id="UP000515180">
    <property type="component" value="Unplaced"/>
</dbReference>
<dbReference type="Pfam" id="PF15884">
    <property type="entry name" value="QIL1"/>
    <property type="match status" value="1"/>
</dbReference>
<keyword evidence="1" id="KW-0999">Mitochondrion inner membrane</keyword>
<comment type="similarity">
    <text evidence="1">Belongs to the MICOS complex subunit Mic13 family.</text>
</comment>